<dbReference type="Gene3D" id="2.20.25.10">
    <property type="match status" value="1"/>
</dbReference>
<dbReference type="RefSeq" id="WP_202905744.1">
    <property type="nucleotide sequence ID" value="NZ_FNCA01000004.1"/>
</dbReference>
<dbReference type="OrthoDB" id="129392at2157"/>
<comment type="caution">
    <text evidence="1">The sequence shown here is derived from an EMBL/GenBank/DDBJ whole genome shotgun (WGS) entry which is preliminary data.</text>
</comment>
<protein>
    <submittedName>
        <fullName evidence="1">Uncharacterized protein</fullName>
    </submittedName>
</protein>
<accession>A0A7Z7AWS4</accession>
<name>A0A7Z7AWS4_9EURY</name>
<proteinExistence type="predicted"/>
<organism evidence="1 2">
    <name type="scientific">Methanolobus vulcani</name>
    <dbReference type="NCBI Taxonomy" id="38026"/>
    <lineage>
        <taxon>Archaea</taxon>
        <taxon>Methanobacteriati</taxon>
        <taxon>Methanobacteriota</taxon>
        <taxon>Stenosarchaea group</taxon>
        <taxon>Methanomicrobia</taxon>
        <taxon>Methanosarcinales</taxon>
        <taxon>Methanosarcinaceae</taxon>
        <taxon>Methanolobus</taxon>
    </lineage>
</organism>
<evidence type="ECO:0000313" key="2">
    <source>
        <dbReference type="Proteomes" id="UP000199259"/>
    </source>
</evidence>
<dbReference type="EMBL" id="FNCA01000004">
    <property type="protein sequence ID" value="SDF87401.1"/>
    <property type="molecule type" value="Genomic_DNA"/>
</dbReference>
<dbReference type="Proteomes" id="UP000199259">
    <property type="component" value="Unassembled WGS sequence"/>
</dbReference>
<keyword evidence="2" id="KW-1185">Reference proteome</keyword>
<reference evidence="1 2" key="1">
    <citation type="submission" date="2016-10" db="EMBL/GenBank/DDBJ databases">
        <authorList>
            <person name="Varghese N."/>
            <person name="Submissions S."/>
        </authorList>
    </citation>
    <scope>NUCLEOTIDE SEQUENCE [LARGE SCALE GENOMIC DNA]</scope>
    <source>
        <strain evidence="1 2">PL 12/M</strain>
    </source>
</reference>
<gene>
    <name evidence="1" type="ORF">SAMN04488589_1610</name>
</gene>
<dbReference type="AlphaFoldDB" id="A0A7Z7AWS4"/>
<sequence length="54" mass="6250">MGSLKKCPECHGEFHDSVKGILVCRFCGYWTKENTARMESMMLFEDTTLLCEWG</sequence>
<evidence type="ECO:0000313" key="1">
    <source>
        <dbReference type="EMBL" id="SDF87401.1"/>
    </source>
</evidence>